<keyword evidence="7" id="KW-0446">Lipid-binding</keyword>
<protein>
    <submittedName>
        <fullName evidence="13">G10374 protein</fullName>
    </submittedName>
</protein>
<keyword evidence="5" id="KW-0732">Signal</keyword>
<dbReference type="InterPro" id="IPR018928">
    <property type="entry name" value="HAP2/GCS1_dom"/>
</dbReference>
<evidence type="ECO:0000259" key="12">
    <source>
        <dbReference type="Pfam" id="PF10699"/>
    </source>
</evidence>
<evidence type="ECO:0000256" key="10">
    <source>
        <dbReference type="ARBA" id="ARBA00023279"/>
    </source>
</evidence>
<evidence type="ECO:0000256" key="3">
    <source>
        <dbReference type="ARBA" id="ARBA00022475"/>
    </source>
</evidence>
<evidence type="ECO:0000256" key="4">
    <source>
        <dbReference type="ARBA" id="ARBA00022692"/>
    </source>
</evidence>
<keyword evidence="4 11" id="KW-0812">Transmembrane</keyword>
<keyword evidence="10" id="KW-0278">Fertilization</keyword>
<proteinExistence type="inferred from homology"/>
<sequence>MMDLGSSGCPCTCNYATDSTCQCRDLAETLNVTITKSPVYASYPLIYQQAFNYQPYEVRMVVLHAIIRTGGNNPISSCDDNPFSTAPTCGWAIDGNGNNVYASQGFCCSCTSSALAAATFTSGTNQQTRANLDCDLLHTWFPTLASASCLRMDPLYYQGYIVDTAQLSFDIVVTVQSNTSATAEALHLGPTEPFSSTLDGQVNVQLLGDLSTYKSMPDFSSYYLMIPSPTGLSPQQVLQSNTDRWMMISNSLVSLDGTVCNMVGTSYPAFRYQTGGCTQPQGTCLANQLADYYNADMARIGIGTTPVYFVSRWGGGQPGAQQIRTGTTGSLYFGLPVTSILNSVVTLTLDAASLTLVQNVAPGKVVCQFNNATCGSFQALAQRGYLWTTIMNTGTITGAYYVEVVNCSSTVLAISAQYTVLAAQASTTLSFDIFLTSSQANQALSCVVSLVNTEVNGAGAPQSGAANCAALCPNAKDIMCRIRNKCWKSLLSMSAGLIGLLAAVFLLWMGVSHGWFLQLLSCCCKMLFKAAKKRHREEGLALLPSKSQFELSRSVLAGFDALAPLTLEALLEGYEATRVVYLDLRKVKIQQDACNLINVGPCACLAGQISAVPGQQGAPSTVAFRLKEDLGAQMLHYDVSVGAYMQLDDPRPLVQEALALLIPRPMAEEVLHLEPQGRCLNDANAHRGRKPFRLSLQAPAAIVMERAETLQELWNGFNAHRVAFLDLQKMEVAESCGLSAVGRSACLAGDLHLVPGQFGTPSQASTLPCPHACSVLPPSPFISMQEQAEMVFRLKMKLRSQVRWHVPACGGYHHMPDPAPLDAKLLTLLLPSPIALEVLSLQPQGCCLNNPHIPDINQRDRFEGLEDFWKAYQHHEVAFLDLRKADVPAEAGLVSTGPNACLSGQLQLIQGQLGMSSQMISLQPLGTCLNDMRANVGRQLRQAGKAMSWQSQAAPAQDGCKNPQELLEGYGETGVAYLDLSYYPTDALTEAGPAACVAGELKLVPGQFGMPSQVVFTPSSLRALQLSHFNEERNAYELLPDALDLDRQKLTLMLPLHKATNVISLDLRGHCLN</sequence>
<evidence type="ECO:0000313" key="13">
    <source>
        <dbReference type="EMBL" id="CAL5227414.1"/>
    </source>
</evidence>
<evidence type="ECO:0000256" key="1">
    <source>
        <dbReference type="ARBA" id="ARBA00004251"/>
    </source>
</evidence>
<gene>
    <name evidence="13" type="primary">g10374</name>
    <name evidence="13" type="ORF">VP750_LOCUS9320</name>
</gene>
<dbReference type="PANTHER" id="PTHR31764:SF0">
    <property type="entry name" value="GENERATIVE CELL SPECIFIC-1_HAP2 DOMAIN-CONTAINING PROTEIN"/>
    <property type="match status" value="1"/>
</dbReference>
<dbReference type="Pfam" id="PF10699">
    <property type="entry name" value="HAP2-GCS1"/>
    <property type="match status" value="1"/>
</dbReference>
<dbReference type="InterPro" id="IPR040326">
    <property type="entry name" value="HAP2/GCS1"/>
</dbReference>
<keyword evidence="6 11" id="KW-1133">Transmembrane helix</keyword>
<keyword evidence="14" id="KW-1185">Reference proteome</keyword>
<organism evidence="13 14">
    <name type="scientific">Coccomyxa viridis</name>
    <dbReference type="NCBI Taxonomy" id="1274662"/>
    <lineage>
        <taxon>Eukaryota</taxon>
        <taxon>Viridiplantae</taxon>
        <taxon>Chlorophyta</taxon>
        <taxon>core chlorophytes</taxon>
        <taxon>Trebouxiophyceae</taxon>
        <taxon>Trebouxiophyceae incertae sedis</taxon>
        <taxon>Coccomyxaceae</taxon>
        <taxon>Coccomyxa</taxon>
    </lineage>
</organism>
<comment type="subcellular location">
    <subcellularLocation>
        <location evidence="1">Cell membrane</location>
        <topology evidence="1">Single-pass type I membrane protein</topology>
    </subcellularLocation>
</comment>
<dbReference type="Proteomes" id="UP001497392">
    <property type="component" value="Unassembled WGS sequence"/>
</dbReference>
<keyword evidence="3" id="KW-1003">Cell membrane</keyword>
<comment type="similarity">
    <text evidence="2">Belongs to the HAP2/GCS1 family.</text>
</comment>
<dbReference type="PANTHER" id="PTHR31764">
    <property type="entry name" value="PROTEIN HAPLESS 2"/>
    <property type="match status" value="1"/>
</dbReference>
<dbReference type="EMBL" id="CAXHTA020000017">
    <property type="protein sequence ID" value="CAL5227414.1"/>
    <property type="molecule type" value="Genomic_DNA"/>
</dbReference>
<keyword evidence="8 11" id="KW-0472">Membrane</keyword>
<feature type="transmembrane region" description="Helical" evidence="11">
    <location>
        <begin position="490"/>
        <end position="516"/>
    </location>
</feature>
<comment type="caution">
    <text evidence="13">The sequence shown here is derived from an EMBL/GenBank/DDBJ whole genome shotgun (WGS) entry which is preliminary data.</text>
</comment>
<accession>A0ABP1G558</accession>
<evidence type="ECO:0000256" key="5">
    <source>
        <dbReference type="ARBA" id="ARBA00022729"/>
    </source>
</evidence>
<reference evidence="13 14" key="1">
    <citation type="submission" date="2024-06" db="EMBL/GenBank/DDBJ databases">
        <authorList>
            <person name="Kraege A."/>
            <person name="Thomma B."/>
        </authorList>
    </citation>
    <scope>NUCLEOTIDE SEQUENCE [LARGE SCALE GENOMIC DNA]</scope>
</reference>
<evidence type="ECO:0000256" key="11">
    <source>
        <dbReference type="SAM" id="Phobius"/>
    </source>
</evidence>
<evidence type="ECO:0000256" key="6">
    <source>
        <dbReference type="ARBA" id="ARBA00022989"/>
    </source>
</evidence>
<feature type="domain" description="Generative cell specific-1/HAP2" evidence="12">
    <location>
        <begin position="18"/>
        <end position="455"/>
    </location>
</feature>
<name>A0ABP1G558_9CHLO</name>
<keyword evidence="9" id="KW-1015">Disulfide bond</keyword>
<evidence type="ECO:0000256" key="9">
    <source>
        <dbReference type="ARBA" id="ARBA00023157"/>
    </source>
</evidence>
<evidence type="ECO:0000313" key="14">
    <source>
        <dbReference type="Proteomes" id="UP001497392"/>
    </source>
</evidence>
<evidence type="ECO:0000256" key="7">
    <source>
        <dbReference type="ARBA" id="ARBA00023121"/>
    </source>
</evidence>
<evidence type="ECO:0000256" key="8">
    <source>
        <dbReference type="ARBA" id="ARBA00023136"/>
    </source>
</evidence>
<evidence type="ECO:0000256" key="2">
    <source>
        <dbReference type="ARBA" id="ARBA00010929"/>
    </source>
</evidence>